<dbReference type="Pfam" id="PF10264">
    <property type="entry name" value="WHD_Storkhead"/>
    <property type="match status" value="1"/>
</dbReference>
<dbReference type="PANTHER" id="PTHR22437">
    <property type="entry name" value="WINGED HELIX DOMAIN-CONTAINING PROTEIN"/>
    <property type="match status" value="1"/>
</dbReference>
<feature type="region of interest" description="Disordered" evidence="1">
    <location>
        <begin position="465"/>
        <end position="489"/>
    </location>
</feature>
<dbReference type="GO" id="GO:0000977">
    <property type="term" value="F:RNA polymerase II transcription regulatory region sequence-specific DNA binding"/>
    <property type="evidence" value="ECO:0007669"/>
    <property type="project" value="TreeGrafter"/>
</dbReference>
<dbReference type="GO" id="GO:0006357">
    <property type="term" value="P:regulation of transcription by RNA polymerase II"/>
    <property type="evidence" value="ECO:0007669"/>
    <property type="project" value="InterPro"/>
</dbReference>
<reference evidence="4" key="1">
    <citation type="submission" date="2023-03" db="UniProtKB">
        <authorList>
            <consortium name="WormBaseParasite"/>
        </authorList>
    </citation>
    <scope>IDENTIFICATION</scope>
</reference>
<evidence type="ECO:0000313" key="3">
    <source>
        <dbReference type="Proteomes" id="UP000036681"/>
    </source>
</evidence>
<keyword evidence="3" id="KW-1185">Reference proteome</keyword>
<dbReference type="AlphaFoldDB" id="A0A9J2PYP4"/>
<proteinExistence type="predicted"/>
<dbReference type="WBParaSite" id="ALUE_0001435401-mRNA-1">
    <property type="protein sequence ID" value="ALUE_0001435401-mRNA-1"/>
    <property type="gene ID" value="ALUE_0001435401"/>
</dbReference>
<dbReference type="Proteomes" id="UP000036681">
    <property type="component" value="Unplaced"/>
</dbReference>
<evidence type="ECO:0000313" key="4">
    <source>
        <dbReference type="WBParaSite" id="ALUE_0001435401-mRNA-1"/>
    </source>
</evidence>
<dbReference type="PANTHER" id="PTHR22437:SF0">
    <property type="entry name" value="FI21431P1"/>
    <property type="match status" value="1"/>
</dbReference>
<organism evidence="3 4">
    <name type="scientific">Ascaris lumbricoides</name>
    <name type="common">Giant roundworm</name>
    <dbReference type="NCBI Taxonomy" id="6252"/>
    <lineage>
        <taxon>Eukaryota</taxon>
        <taxon>Metazoa</taxon>
        <taxon>Ecdysozoa</taxon>
        <taxon>Nematoda</taxon>
        <taxon>Chromadorea</taxon>
        <taxon>Rhabditida</taxon>
        <taxon>Spirurina</taxon>
        <taxon>Ascaridomorpha</taxon>
        <taxon>Ascaridoidea</taxon>
        <taxon>Ascarididae</taxon>
        <taxon>Ascaris</taxon>
    </lineage>
</organism>
<name>A0A9J2PYP4_ASCLU</name>
<feature type="domain" description="Winged helix Storkhead-box1" evidence="2">
    <location>
        <begin position="199"/>
        <end position="277"/>
    </location>
</feature>
<protein>
    <submittedName>
        <fullName evidence="4">Winged helix Storkhead-box1 domain-containing protein</fullName>
    </submittedName>
</protein>
<dbReference type="InterPro" id="IPR040126">
    <property type="entry name" value="STOX1/2"/>
</dbReference>
<dbReference type="GO" id="GO:0005737">
    <property type="term" value="C:cytoplasm"/>
    <property type="evidence" value="ECO:0007669"/>
    <property type="project" value="TreeGrafter"/>
</dbReference>
<sequence>MSRSISPQCIGIIFQSITTKRKSGHRIFESFIEENRSCFWNVALVDAVNSLEYVGFMRPGTLFVSSLQERHLATLRSAWARRLLKPAKGFTIISLGQQQQQQRTDAACIRTCTQVPLQEILLYRLRICLCLLADPVASLQLAFFISRALHFKILHQTGSGSERININICVVHCQIGSFNCICEVRLCSKVAGDVGGIQIQEVEQLRFVPLADMLCDAIARLNRLGHPATIDTVRAHIADECPTVATPSTEMLHRALQTLLKSGLVYRMREHLFVPIPAAAPYHTSNMPPPPSKCTVECQTGKSIIESPDAIYKQSVTAKQRRGLFARLFTKKESSQAKVAPKQKEPIPFSAQFPPPEWMCNPAMIDTDAKCFKQNAIPTQRFCTFAEHFCDELLEKKRSSHRFKQRRGERHLSSSSECLNYGPIDPPECLPRFADAELVEDLKKRRHRRGDAPMRRQDIAVPCQPKQHNHCTTEHSHVQTETQNTQKQHQRRWMPSEGVTVRARTSTPLAIRGSDSAYSLSPVVTELSSSLHSSLVGQRRGSWSGSEQLLSNERVCKNEHTYVNVRDDESTQFEELTQLERLVCSAASEAEQ</sequence>
<evidence type="ECO:0000256" key="1">
    <source>
        <dbReference type="SAM" id="MobiDB-lite"/>
    </source>
</evidence>
<dbReference type="InterPro" id="IPR019391">
    <property type="entry name" value="Storkhead-box_WHD"/>
</dbReference>
<dbReference type="GO" id="GO:0005634">
    <property type="term" value="C:nucleus"/>
    <property type="evidence" value="ECO:0007669"/>
    <property type="project" value="TreeGrafter"/>
</dbReference>
<accession>A0A9J2PYP4</accession>
<evidence type="ECO:0000259" key="2">
    <source>
        <dbReference type="Pfam" id="PF10264"/>
    </source>
</evidence>